<evidence type="ECO:0000256" key="6">
    <source>
        <dbReference type="ARBA" id="ARBA00022553"/>
    </source>
</evidence>
<feature type="compositionally biased region" description="Polar residues" evidence="11">
    <location>
        <begin position="643"/>
        <end position="656"/>
    </location>
</feature>
<reference evidence="13" key="1">
    <citation type="submission" date="2011-08" db="EMBL/GenBank/DDBJ databases">
        <authorList>
            <person name="Rombauts S."/>
        </authorList>
    </citation>
    <scope>NUCLEOTIDE SEQUENCE</scope>
    <source>
        <strain evidence="13">London</strain>
    </source>
</reference>
<dbReference type="Pfam" id="PF02188">
    <property type="entry name" value="GoLoco"/>
    <property type="match status" value="5"/>
</dbReference>
<feature type="compositionally biased region" description="Polar residues" evidence="11">
    <location>
        <begin position="781"/>
        <end position="803"/>
    </location>
</feature>
<evidence type="ECO:0000313" key="13">
    <source>
        <dbReference type="Proteomes" id="UP000015104"/>
    </source>
</evidence>
<keyword evidence="13" id="KW-1185">Reference proteome</keyword>
<protein>
    <submittedName>
        <fullName evidence="12">Uncharacterized protein</fullName>
    </submittedName>
</protein>
<dbReference type="Proteomes" id="UP000015104">
    <property type="component" value="Unassembled WGS sequence"/>
</dbReference>
<keyword evidence="5" id="KW-0963">Cytoplasm</keyword>
<feature type="compositionally biased region" description="Low complexity" evidence="11">
    <location>
        <begin position="514"/>
        <end position="530"/>
    </location>
</feature>
<dbReference type="GO" id="GO:0005886">
    <property type="term" value="C:plasma membrane"/>
    <property type="evidence" value="ECO:0007669"/>
    <property type="project" value="UniProtKB-SubCell"/>
</dbReference>
<dbReference type="InterPro" id="IPR003109">
    <property type="entry name" value="GoLoco_motif"/>
</dbReference>
<dbReference type="PANTHER" id="PTHR45954:SF1">
    <property type="entry name" value="LD33695P"/>
    <property type="match status" value="1"/>
</dbReference>
<feature type="compositionally biased region" description="Polar residues" evidence="11">
    <location>
        <begin position="468"/>
        <end position="513"/>
    </location>
</feature>
<feature type="region of interest" description="Disordered" evidence="11">
    <location>
        <begin position="639"/>
        <end position="680"/>
    </location>
</feature>
<keyword evidence="8 10" id="KW-0802">TPR repeat</keyword>
<feature type="compositionally biased region" description="Acidic residues" evidence="11">
    <location>
        <begin position="962"/>
        <end position="971"/>
    </location>
</feature>
<dbReference type="Pfam" id="PF13424">
    <property type="entry name" value="TPR_12"/>
    <property type="match status" value="3"/>
</dbReference>
<dbReference type="InterPro" id="IPR011990">
    <property type="entry name" value="TPR-like_helical_dom_sf"/>
</dbReference>
<dbReference type="SMART" id="SM00390">
    <property type="entry name" value="GoLoco"/>
    <property type="match status" value="7"/>
</dbReference>
<dbReference type="GO" id="GO:0000132">
    <property type="term" value="P:establishment of mitotic spindle orientation"/>
    <property type="evidence" value="ECO:0007669"/>
    <property type="project" value="TreeGrafter"/>
</dbReference>
<dbReference type="GO" id="GO:0001965">
    <property type="term" value="F:G-protein alpha-subunit binding"/>
    <property type="evidence" value="ECO:0007669"/>
    <property type="project" value="TreeGrafter"/>
</dbReference>
<keyword evidence="6" id="KW-0597">Phosphoprotein</keyword>
<feature type="compositionally biased region" description="Low complexity" evidence="11">
    <location>
        <begin position="804"/>
        <end position="821"/>
    </location>
</feature>
<evidence type="ECO:0000256" key="9">
    <source>
        <dbReference type="ARBA" id="ARBA00023136"/>
    </source>
</evidence>
<keyword evidence="4" id="KW-1003">Cell membrane</keyword>
<dbReference type="PANTHER" id="PTHR45954">
    <property type="entry name" value="LD33695P"/>
    <property type="match status" value="1"/>
</dbReference>
<name>T1KE83_TETUR</name>
<evidence type="ECO:0000256" key="7">
    <source>
        <dbReference type="ARBA" id="ARBA00022737"/>
    </source>
</evidence>
<dbReference type="InterPro" id="IPR019734">
    <property type="entry name" value="TPR_rpt"/>
</dbReference>
<reference evidence="12" key="2">
    <citation type="submission" date="2015-06" db="UniProtKB">
        <authorList>
            <consortium name="EnsemblMetazoa"/>
        </authorList>
    </citation>
    <scope>IDENTIFICATION</scope>
</reference>
<evidence type="ECO:0000256" key="10">
    <source>
        <dbReference type="PROSITE-ProRule" id="PRU00339"/>
    </source>
</evidence>
<dbReference type="GO" id="GO:0005092">
    <property type="term" value="F:GDP-dissociation inhibitor activity"/>
    <property type="evidence" value="ECO:0007669"/>
    <property type="project" value="TreeGrafter"/>
</dbReference>
<dbReference type="SMART" id="SM00028">
    <property type="entry name" value="TPR"/>
    <property type="match status" value="5"/>
</dbReference>
<sequence>MAANSHNSQTNTNVSATSNTCLELALEGERLCKSCDFEGGINFFEAAINIGTSDKKTLSAIYSQIAKSMKDIIGEAKASGNLGNTLKMLGQFEEAAIYCDKHLQISRSLNDKVGEGRALYNLGNVYHTKGKHLASNSFQDPGDFPDYVKNCFLQAVDYYEKNLQLMIELGDKSAQGRALGNLGNTHYLLGNFDQAIYYHTERLRIAQEFKDKAAERRAHCNLGNAHIFLWDFEKAIYNFKQTLIIAQELRDKVLEAQAYYSLGNTYTLLRDFKTSIDYHLKHLELAQELSDQVGEGRAYWSLSNAFNSIGNHKEALNFAYKHLDVSKKIGDKIGQETATKTISELRLLLNKEGISSSTVNKSEKTPERPKNKRLSMENMNLLKLTPSKQDEDIFIPSVSTNNSVASGSRSNIASNGNIAIKSEEEDHFLDLLVKSQGKRMNDQRCSFDPLENKENCRPKSSRYKRGAVTTSTQNPISNSALPTNNQPDVNSNNGSQSRSNTLRGNNSTTSNTRSMGNSQSGSSAYSTSESTHLIANNNENPDDLFNLIENMQSRRFDEQRAPLLKRSFTINGSDYYSGSNGSTMTRQHSSERYSNHGSSNGNRNTQLPTTTSSSLPPDDDFIEQLIRCQSSRLEDQRCVLPPTLNSNNRETSLNNYTTRRSLRSNDRSRSSNVTNQTNRSTLPDEDFFSLIMRFQSARIEDQRFVLPPGNNQYLGKALYLMTKEQNVPRKPKLPTWSKCSGMLKIIEYVSFCVGVLQSYKDHLIRKTWSKAATIARSTTNGNIVTNGRRGSNPISFGSNNRPTSSSGSASLSSAYGSSDSSNARDKLLDMIATFKVADEQRAPLSRANILPDVDFFEQLMKCHSSRLEDQRLTFQIFLGLKPHQHQKIFNYFYFFLSPSPTTSSSSARANFARHRSATVSNSNAVGPTGPSKPISEDFFGLIMRSQSARIEDQWIELLGDNQSDDGDDENNEGGKNRLEVQHQTHP</sequence>
<dbReference type="InterPro" id="IPR052386">
    <property type="entry name" value="GPSM"/>
</dbReference>
<evidence type="ECO:0000256" key="11">
    <source>
        <dbReference type="SAM" id="MobiDB-lite"/>
    </source>
</evidence>
<dbReference type="AlphaFoldDB" id="T1KE83"/>
<dbReference type="EnsemblMetazoa" id="tetur09g05650.1">
    <property type="protein sequence ID" value="tetur09g05650.1"/>
    <property type="gene ID" value="tetur09g05650"/>
</dbReference>
<feature type="compositionally biased region" description="Polar residues" evidence="11">
    <location>
        <begin position="595"/>
        <end position="606"/>
    </location>
</feature>
<feature type="region of interest" description="Disordered" evidence="11">
    <location>
        <begin position="570"/>
        <end position="619"/>
    </location>
</feature>
<dbReference type="GO" id="GO:0005938">
    <property type="term" value="C:cell cortex"/>
    <property type="evidence" value="ECO:0007669"/>
    <property type="project" value="TreeGrafter"/>
</dbReference>
<feature type="repeat" description="TPR" evidence="10">
    <location>
        <begin position="256"/>
        <end position="289"/>
    </location>
</feature>
<dbReference type="Gene3D" id="1.25.40.10">
    <property type="entry name" value="Tetratricopeptide repeat domain"/>
    <property type="match status" value="4"/>
</dbReference>
<evidence type="ECO:0000256" key="8">
    <source>
        <dbReference type="ARBA" id="ARBA00022803"/>
    </source>
</evidence>
<evidence type="ECO:0000256" key="5">
    <source>
        <dbReference type="ARBA" id="ARBA00022490"/>
    </source>
</evidence>
<feature type="compositionally biased region" description="Basic and acidic residues" evidence="11">
    <location>
        <begin position="972"/>
        <end position="986"/>
    </location>
</feature>
<feature type="compositionally biased region" description="Low complexity" evidence="11">
    <location>
        <begin position="607"/>
        <end position="616"/>
    </location>
</feature>
<keyword evidence="7" id="KW-0677">Repeat</keyword>
<feature type="region of interest" description="Disordered" evidence="11">
    <location>
        <begin position="356"/>
        <end position="378"/>
    </location>
</feature>
<keyword evidence="9" id="KW-0472">Membrane</keyword>
<evidence type="ECO:0000313" key="12">
    <source>
        <dbReference type="EnsemblMetazoa" id="tetur09g05650.1"/>
    </source>
</evidence>
<dbReference type="FunFam" id="1.25.40.10:FF:000043">
    <property type="entry name" value="G-protein-signaling modulator 2 isoform X1"/>
    <property type="match status" value="1"/>
</dbReference>
<dbReference type="EMBL" id="CAEY01002034">
    <property type="status" value="NOT_ANNOTATED_CDS"/>
    <property type="molecule type" value="Genomic_DNA"/>
</dbReference>
<organism evidence="12 13">
    <name type="scientific">Tetranychus urticae</name>
    <name type="common">Two-spotted spider mite</name>
    <dbReference type="NCBI Taxonomy" id="32264"/>
    <lineage>
        <taxon>Eukaryota</taxon>
        <taxon>Metazoa</taxon>
        <taxon>Ecdysozoa</taxon>
        <taxon>Arthropoda</taxon>
        <taxon>Chelicerata</taxon>
        <taxon>Arachnida</taxon>
        <taxon>Acari</taxon>
        <taxon>Acariformes</taxon>
        <taxon>Trombidiformes</taxon>
        <taxon>Prostigmata</taxon>
        <taxon>Eleutherengona</taxon>
        <taxon>Raphignathae</taxon>
        <taxon>Tetranychoidea</taxon>
        <taxon>Tetranychidae</taxon>
        <taxon>Tetranychus</taxon>
    </lineage>
</organism>
<proteinExistence type="inferred from homology"/>
<feature type="region of interest" description="Disordered" evidence="11">
    <location>
        <begin position="438"/>
        <end position="540"/>
    </location>
</feature>
<evidence type="ECO:0000256" key="1">
    <source>
        <dbReference type="ARBA" id="ARBA00004236"/>
    </source>
</evidence>
<dbReference type="PROSITE" id="PS50005">
    <property type="entry name" value="TPR"/>
    <property type="match status" value="1"/>
</dbReference>
<dbReference type="STRING" id="32264.T1KE83"/>
<feature type="region of interest" description="Disordered" evidence="11">
    <location>
        <begin position="959"/>
        <end position="986"/>
    </location>
</feature>
<comment type="subcellular location">
    <subcellularLocation>
        <location evidence="1">Cell membrane</location>
    </subcellularLocation>
    <subcellularLocation>
        <location evidence="2">Cytoplasm</location>
    </subcellularLocation>
</comment>
<feature type="compositionally biased region" description="Low complexity" evidence="11">
    <location>
        <begin position="571"/>
        <end position="582"/>
    </location>
</feature>
<dbReference type="SUPFAM" id="SSF48452">
    <property type="entry name" value="TPR-like"/>
    <property type="match status" value="2"/>
</dbReference>
<comment type="similarity">
    <text evidence="3">Belongs to the GPSM family.</text>
</comment>
<evidence type="ECO:0000256" key="2">
    <source>
        <dbReference type="ARBA" id="ARBA00004496"/>
    </source>
</evidence>
<dbReference type="PROSITE" id="PS50877">
    <property type="entry name" value="GOLOCO"/>
    <property type="match status" value="6"/>
</dbReference>
<dbReference type="eggNOG" id="KOG1130">
    <property type="taxonomic scope" value="Eukaryota"/>
</dbReference>
<dbReference type="HOGENOM" id="CLU_012445_1_0_1"/>
<accession>T1KE83</accession>
<evidence type="ECO:0000256" key="4">
    <source>
        <dbReference type="ARBA" id="ARBA00022475"/>
    </source>
</evidence>
<evidence type="ECO:0000256" key="3">
    <source>
        <dbReference type="ARBA" id="ARBA00006600"/>
    </source>
</evidence>
<feature type="region of interest" description="Disordered" evidence="11">
    <location>
        <begin position="781"/>
        <end position="821"/>
    </location>
</feature>